<evidence type="ECO:0000313" key="1">
    <source>
        <dbReference type="EMBL" id="VYU37568.1"/>
    </source>
</evidence>
<sequence>MKKRTKNKNIPILLVDDSQYKDEPINRDPDTSMEISKELQAKLDEIRKQFKFWGCNRMRFYRILVAVPLKYKKYQEN</sequence>
<gene>
    <name evidence="1" type="ORF">VALFYP47_00324</name>
</gene>
<reference evidence="1" key="1">
    <citation type="submission" date="2019-11" db="EMBL/GenBank/DDBJ databases">
        <authorList>
            <person name="Feng L."/>
        </authorList>
    </citation>
    <scope>NUCLEOTIDE SEQUENCE</scope>
    <source>
        <strain evidence="1">VatypicaLFYP47</strain>
    </source>
</reference>
<protein>
    <submittedName>
        <fullName evidence="1">Uncharacterized protein</fullName>
    </submittedName>
</protein>
<name>A0A6N3ECS1_9FIRM</name>
<dbReference type="AlphaFoldDB" id="A0A6N3ECS1"/>
<dbReference type="EMBL" id="CACRUN010000032">
    <property type="protein sequence ID" value="VYU37568.1"/>
    <property type="molecule type" value="Genomic_DNA"/>
</dbReference>
<proteinExistence type="predicted"/>
<organism evidence="1">
    <name type="scientific">Veillonella atypica</name>
    <dbReference type="NCBI Taxonomy" id="39777"/>
    <lineage>
        <taxon>Bacteria</taxon>
        <taxon>Bacillati</taxon>
        <taxon>Bacillota</taxon>
        <taxon>Negativicutes</taxon>
        <taxon>Veillonellales</taxon>
        <taxon>Veillonellaceae</taxon>
        <taxon>Veillonella</taxon>
    </lineage>
</organism>
<dbReference type="RefSeq" id="WP_156718826.1">
    <property type="nucleotide sequence ID" value="NZ_CACRUN010000032.1"/>
</dbReference>
<accession>A0A6N3ECS1</accession>